<keyword evidence="1" id="KW-0472">Membrane</keyword>
<evidence type="ECO:0000313" key="3">
    <source>
        <dbReference type="Proteomes" id="UP000078200"/>
    </source>
</evidence>
<organism evidence="2 3">
    <name type="scientific">Glossina austeni</name>
    <name type="common">Savannah tsetse fly</name>
    <dbReference type="NCBI Taxonomy" id="7395"/>
    <lineage>
        <taxon>Eukaryota</taxon>
        <taxon>Metazoa</taxon>
        <taxon>Ecdysozoa</taxon>
        <taxon>Arthropoda</taxon>
        <taxon>Hexapoda</taxon>
        <taxon>Insecta</taxon>
        <taxon>Pterygota</taxon>
        <taxon>Neoptera</taxon>
        <taxon>Endopterygota</taxon>
        <taxon>Diptera</taxon>
        <taxon>Brachycera</taxon>
        <taxon>Muscomorpha</taxon>
        <taxon>Hippoboscoidea</taxon>
        <taxon>Glossinidae</taxon>
        <taxon>Glossina</taxon>
    </lineage>
</organism>
<keyword evidence="3" id="KW-1185">Reference proteome</keyword>
<dbReference type="Proteomes" id="UP000078200">
    <property type="component" value="Unassembled WGS sequence"/>
</dbReference>
<reference evidence="2" key="1">
    <citation type="submission" date="2020-05" db="UniProtKB">
        <authorList>
            <consortium name="EnsemblMetazoa"/>
        </authorList>
    </citation>
    <scope>IDENTIFICATION</scope>
    <source>
        <strain evidence="2">TTRI</strain>
    </source>
</reference>
<keyword evidence="1" id="KW-0812">Transmembrane</keyword>
<evidence type="ECO:0000256" key="1">
    <source>
        <dbReference type="SAM" id="Phobius"/>
    </source>
</evidence>
<name>A0A1A9UHN7_GLOAU</name>
<dbReference type="EnsemblMetazoa" id="GAUT005219-RA">
    <property type="protein sequence ID" value="GAUT005219-PA"/>
    <property type="gene ID" value="GAUT005219"/>
</dbReference>
<proteinExistence type="predicted"/>
<accession>A0A1A9UHN7</accession>
<sequence length="125" mass="13921">MNVKPTIKTSDSKDLSTNVRQTNFQNYYLAAIVVVVVVVLVVVEVVVVVVVSYATSILVSRGKSPCKSKNVVYSVKEADALSDSRAIRLEGGTVHLPFKDVSIRARRFFPLLYRNSSKFFYKMSA</sequence>
<keyword evidence="1" id="KW-1133">Transmembrane helix</keyword>
<dbReference type="VEuPathDB" id="VectorBase:GAUT005219"/>
<protein>
    <submittedName>
        <fullName evidence="2">Uncharacterized protein</fullName>
    </submittedName>
</protein>
<feature type="transmembrane region" description="Helical" evidence="1">
    <location>
        <begin position="27"/>
        <end position="59"/>
    </location>
</feature>
<dbReference type="AlphaFoldDB" id="A0A1A9UHN7"/>
<evidence type="ECO:0000313" key="2">
    <source>
        <dbReference type="EnsemblMetazoa" id="GAUT005219-PA"/>
    </source>
</evidence>